<comment type="subcellular location">
    <subcellularLocation>
        <location evidence="1 7">Cell membrane</location>
        <topology evidence="1 7">Multi-pass membrane protein</topology>
    </subcellularLocation>
</comment>
<protein>
    <submittedName>
        <fullName evidence="9">ABC transporter permease</fullName>
    </submittedName>
</protein>
<feature type="transmembrane region" description="Helical" evidence="7">
    <location>
        <begin position="66"/>
        <end position="90"/>
    </location>
</feature>
<keyword evidence="5 7" id="KW-1133">Transmembrane helix</keyword>
<evidence type="ECO:0000256" key="5">
    <source>
        <dbReference type="ARBA" id="ARBA00022989"/>
    </source>
</evidence>
<evidence type="ECO:0000259" key="8">
    <source>
        <dbReference type="PROSITE" id="PS50928"/>
    </source>
</evidence>
<evidence type="ECO:0000256" key="7">
    <source>
        <dbReference type="RuleBase" id="RU363032"/>
    </source>
</evidence>
<comment type="caution">
    <text evidence="9">The sequence shown here is derived from an EMBL/GenBank/DDBJ whole genome shotgun (WGS) entry which is preliminary data.</text>
</comment>
<keyword evidence="4 7" id="KW-0812">Transmembrane</keyword>
<comment type="similarity">
    <text evidence="7">Belongs to the binding-protein-dependent transport system permease family.</text>
</comment>
<dbReference type="PANTHER" id="PTHR30151:SF20">
    <property type="entry name" value="ABC TRANSPORTER PERMEASE PROTEIN HI_0355-RELATED"/>
    <property type="match status" value="1"/>
</dbReference>
<feature type="transmembrane region" description="Helical" evidence="7">
    <location>
        <begin position="221"/>
        <end position="242"/>
    </location>
</feature>
<organism evidence="9 10">
    <name type="scientific">Demequina muriae</name>
    <dbReference type="NCBI Taxonomy" id="3051664"/>
    <lineage>
        <taxon>Bacteria</taxon>
        <taxon>Bacillati</taxon>
        <taxon>Actinomycetota</taxon>
        <taxon>Actinomycetes</taxon>
        <taxon>Micrococcales</taxon>
        <taxon>Demequinaceae</taxon>
        <taxon>Demequina</taxon>
    </lineage>
</organism>
<evidence type="ECO:0000256" key="1">
    <source>
        <dbReference type="ARBA" id="ARBA00004651"/>
    </source>
</evidence>
<dbReference type="PROSITE" id="PS50928">
    <property type="entry name" value="ABC_TM1"/>
    <property type="match status" value="1"/>
</dbReference>
<proteinExistence type="inferred from homology"/>
<dbReference type="Gene3D" id="1.10.3720.10">
    <property type="entry name" value="MetI-like"/>
    <property type="match status" value="1"/>
</dbReference>
<keyword evidence="6 7" id="KW-0472">Membrane</keyword>
<reference evidence="9" key="1">
    <citation type="submission" date="2023-06" db="EMBL/GenBank/DDBJ databases">
        <title>Egi l300058.</title>
        <authorList>
            <person name="Gao L."/>
            <person name="Fang B.-Z."/>
            <person name="Li W.-J."/>
        </authorList>
    </citation>
    <scope>NUCLEOTIDE SEQUENCE</scope>
    <source>
        <strain evidence="9">EGI L300058</strain>
    </source>
</reference>
<accession>A0ABT8GIB9</accession>
<dbReference type="EMBL" id="JAUHQA010000001">
    <property type="protein sequence ID" value="MDN4481182.1"/>
    <property type="molecule type" value="Genomic_DNA"/>
</dbReference>
<dbReference type="RefSeq" id="WP_301142714.1">
    <property type="nucleotide sequence ID" value="NZ_JAUHQA010000001.1"/>
</dbReference>
<sequence length="256" mass="26427">MTRGSRGHAALIGTATVVLLLVTWEASVRLGELPEFVLPSPSQVVSAAVDQAPTLGRHIATTATEAVLGLALGTALGWLLAVLTSAVASVGHVARPVVLLSQTIPTVVLAPLMILWAGFGLTSKVVLVALTVFFPVLVAATAAIREVDAEYSDTVAGLGGGRAHQLWLVRLPASIPGALAGLRIAATYAVGAAVVSEYLAGESGIGVFIQRSRKAYAVDQIFVGILLIALLSAVMVAAITLLRRVATPWRAPVARH</sequence>
<keyword evidence="3" id="KW-1003">Cell membrane</keyword>
<dbReference type="Pfam" id="PF00528">
    <property type="entry name" value="BPD_transp_1"/>
    <property type="match status" value="1"/>
</dbReference>
<dbReference type="InterPro" id="IPR035906">
    <property type="entry name" value="MetI-like_sf"/>
</dbReference>
<evidence type="ECO:0000256" key="2">
    <source>
        <dbReference type="ARBA" id="ARBA00022448"/>
    </source>
</evidence>
<evidence type="ECO:0000256" key="6">
    <source>
        <dbReference type="ARBA" id="ARBA00023136"/>
    </source>
</evidence>
<feature type="domain" description="ABC transmembrane type-1" evidence="8">
    <location>
        <begin position="59"/>
        <end position="243"/>
    </location>
</feature>
<evidence type="ECO:0000256" key="4">
    <source>
        <dbReference type="ARBA" id="ARBA00022692"/>
    </source>
</evidence>
<evidence type="ECO:0000256" key="3">
    <source>
        <dbReference type="ARBA" id="ARBA00022475"/>
    </source>
</evidence>
<name>A0ABT8GIB9_9MICO</name>
<feature type="transmembrane region" description="Helical" evidence="7">
    <location>
        <begin position="125"/>
        <end position="144"/>
    </location>
</feature>
<keyword evidence="2 7" id="KW-0813">Transport</keyword>
<evidence type="ECO:0000313" key="9">
    <source>
        <dbReference type="EMBL" id="MDN4481182.1"/>
    </source>
</evidence>
<feature type="transmembrane region" description="Helical" evidence="7">
    <location>
        <begin position="97"/>
        <end position="119"/>
    </location>
</feature>
<dbReference type="SUPFAM" id="SSF161098">
    <property type="entry name" value="MetI-like"/>
    <property type="match status" value="1"/>
</dbReference>
<dbReference type="PANTHER" id="PTHR30151">
    <property type="entry name" value="ALKANE SULFONATE ABC TRANSPORTER-RELATED, MEMBRANE SUBUNIT"/>
    <property type="match status" value="1"/>
</dbReference>
<dbReference type="InterPro" id="IPR000515">
    <property type="entry name" value="MetI-like"/>
</dbReference>
<dbReference type="Proteomes" id="UP001172708">
    <property type="component" value="Unassembled WGS sequence"/>
</dbReference>
<gene>
    <name evidence="9" type="ORF">QQX02_09630</name>
</gene>
<keyword evidence="10" id="KW-1185">Reference proteome</keyword>
<evidence type="ECO:0000313" key="10">
    <source>
        <dbReference type="Proteomes" id="UP001172708"/>
    </source>
</evidence>